<organism evidence="1 2">
    <name type="scientific">Mycena sanguinolenta</name>
    <dbReference type="NCBI Taxonomy" id="230812"/>
    <lineage>
        <taxon>Eukaryota</taxon>
        <taxon>Fungi</taxon>
        <taxon>Dikarya</taxon>
        <taxon>Basidiomycota</taxon>
        <taxon>Agaricomycotina</taxon>
        <taxon>Agaricomycetes</taxon>
        <taxon>Agaricomycetidae</taxon>
        <taxon>Agaricales</taxon>
        <taxon>Marasmiineae</taxon>
        <taxon>Mycenaceae</taxon>
        <taxon>Mycena</taxon>
    </lineage>
</organism>
<evidence type="ECO:0000313" key="2">
    <source>
        <dbReference type="Proteomes" id="UP000623467"/>
    </source>
</evidence>
<gene>
    <name evidence="1" type="ORF">MSAN_02360100</name>
</gene>
<accession>A0A8H7CFX7</accession>
<proteinExistence type="predicted"/>
<keyword evidence="2" id="KW-1185">Reference proteome</keyword>
<dbReference type="Proteomes" id="UP000623467">
    <property type="component" value="Unassembled WGS sequence"/>
</dbReference>
<dbReference type="AlphaFoldDB" id="A0A8H7CFX7"/>
<reference evidence="1" key="1">
    <citation type="submission" date="2020-05" db="EMBL/GenBank/DDBJ databases">
        <title>Mycena genomes resolve the evolution of fungal bioluminescence.</title>
        <authorList>
            <person name="Tsai I.J."/>
        </authorList>
    </citation>
    <scope>NUCLEOTIDE SEQUENCE</scope>
    <source>
        <strain evidence="1">160909Yilan</strain>
    </source>
</reference>
<dbReference type="EMBL" id="JACAZH010000043">
    <property type="protein sequence ID" value="KAF7334901.1"/>
    <property type="molecule type" value="Genomic_DNA"/>
</dbReference>
<evidence type="ECO:0000313" key="1">
    <source>
        <dbReference type="EMBL" id="KAF7334901.1"/>
    </source>
</evidence>
<protein>
    <submittedName>
        <fullName evidence="1">Uncharacterized protein</fullName>
    </submittedName>
</protein>
<sequence>MPFLMDLSMADAEDSSTTHSKPEFDYIALSISLSTFAATYISAYPTPDTRPHLRHPMHTSLLRTSTSSMMPAPRLLSFTDYCVCLSASISICCIHAPAPRSPLLMTIPYWLTPRPCTSLHAL</sequence>
<comment type="caution">
    <text evidence="1">The sequence shown here is derived from an EMBL/GenBank/DDBJ whole genome shotgun (WGS) entry which is preliminary data.</text>
</comment>
<name>A0A8H7CFX7_9AGAR</name>